<evidence type="ECO:0000256" key="1">
    <source>
        <dbReference type="ARBA" id="ARBA00022649"/>
    </source>
</evidence>
<sequence length="127" mass="15118">MTSRQRHFIQLTRQALLDLQNIYDESVLRWGEHVAAKYLDELQQGLEHLREHSDRLEQINDLHEFLRFYRVNKHLIVCDTHQQSVVVLTVIHTARDIPARLSELVPGLKHEIDLLHRRFREPSADQI</sequence>
<gene>
    <name evidence="2" type="ORF">A6X21_16930</name>
</gene>
<dbReference type="Proteomes" id="UP000094828">
    <property type="component" value="Unassembled WGS sequence"/>
</dbReference>
<keyword evidence="1" id="KW-1277">Toxin-antitoxin system</keyword>
<reference evidence="2 3" key="1">
    <citation type="submission" date="2016-05" db="EMBL/GenBank/DDBJ databases">
        <title>Genomic and physiological characterization of Planctopirus sp. isolated from fresh water lake.</title>
        <authorList>
            <person name="Subhash Y."/>
            <person name="Ramana C."/>
        </authorList>
    </citation>
    <scope>NUCLEOTIDE SEQUENCE [LARGE SCALE GENOMIC DNA]</scope>
    <source>
        <strain evidence="2 3">JC280</strain>
    </source>
</reference>
<name>A0A1C3EQH1_9PLAN</name>
<dbReference type="Pfam" id="PF05016">
    <property type="entry name" value="ParE_toxin"/>
    <property type="match status" value="1"/>
</dbReference>
<dbReference type="InterPro" id="IPR007712">
    <property type="entry name" value="RelE/ParE_toxin"/>
</dbReference>
<evidence type="ECO:0008006" key="4">
    <source>
        <dbReference type="Google" id="ProtNLM"/>
    </source>
</evidence>
<protein>
    <recommendedName>
        <fullName evidence="4">Plasmid stabilization protein</fullName>
    </recommendedName>
</protein>
<dbReference type="EMBL" id="LYDR01000033">
    <property type="protein sequence ID" value="ODA35491.1"/>
    <property type="molecule type" value="Genomic_DNA"/>
</dbReference>
<accession>A0A1C3EQH1</accession>
<dbReference type="AlphaFoldDB" id="A0A1C3EQH1"/>
<comment type="caution">
    <text evidence="2">The sequence shown here is derived from an EMBL/GenBank/DDBJ whole genome shotgun (WGS) entry which is preliminary data.</text>
</comment>
<dbReference type="OrthoDB" id="282948at2"/>
<keyword evidence="3" id="KW-1185">Reference proteome</keyword>
<proteinExistence type="predicted"/>
<dbReference type="InterPro" id="IPR035093">
    <property type="entry name" value="RelE/ParE_toxin_dom_sf"/>
</dbReference>
<dbReference type="STRING" id="1841610.A6X21_16930"/>
<evidence type="ECO:0000313" key="2">
    <source>
        <dbReference type="EMBL" id="ODA35491.1"/>
    </source>
</evidence>
<organism evidence="2 3">
    <name type="scientific">Planctopirus hydrillae</name>
    <dbReference type="NCBI Taxonomy" id="1841610"/>
    <lineage>
        <taxon>Bacteria</taxon>
        <taxon>Pseudomonadati</taxon>
        <taxon>Planctomycetota</taxon>
        <taxon>Planctomycetia</taxon>
        <taxon>Planctomycetales</taxon>
        <taxon>Planctomycetaceae</taxon>
        <taxon>Planctopirus</taxon>
    </lineage>
</organism>
<dbReference type="RefSeq" id="WP_068845979.1">
    <property type="nucleotide sequence ID" value="NZ_LYDR01000033.1"/>
</dbReference>
<dbReference type="Gene3D" id="3.30.2310.20">
    <property type="entry name" value="RelE-like"/>
    <property type="match status" value="1"/>
</dbReference>
<evidence type="ECO:0000313" key="3">
    <source>
        <dbReference type="Proteomes" id="UP000094828"/>
    </source>
</evidence>